<dbReference type="OrthoDB" id="796510at2"/>
<dbReference type="Proteomes" id="UP000321769">
    <property type="component" value="Unassembled WGS sequence"/>
</dbReference>
<organism evidence="2 3">
    <name type="scientific">Aeromicrobium flavum</name>
    <dbReference type="NCBI Taxonomy" id="416568"/>
    <lineage>
        <taxon>Bacteria</taxon>
        <taxon>Bacillati</taxon>
        <taxon>Actinomycetota</taxon>
        <taxon>Actinomycetes</taxon>
        <taxon>Propionibacteriales</taxon>
        <taxon>Nocardioidaceae</taxon>
        <taxon>Aeromicrobium</taxon>
    </lineage>
</organism>
<dbReference type="RefSeq" id="WP_146826084.1">
    <property type="nucleotide sequence ID" value="NZ_BAAAYQ010000005.1"/>
</dbReference>
<name>A0A512HTA9_9ACTN</name>
<evidence type="ECO:0000313" key="3">
    <source>
        <dbReference type="Proteomes" id="UP000321769"/>
    </source>
</evidence>
<comment type="caution">
    <text evidence="2">The sequence shown here is derived from an EMBL/GenBank/DDBJ whole genome shotgun (WGS) entry which is preliminary data.</text>
</comment>
<gene>
    <name evidence="2" type="ORF">AFL01nite_10190</name>
</gene>
<keyword evidence="3" id="KW-1185">Reference proteome</keyword>
<proteinExistence type="predicted"/>
<dbReference type="AlphaFoldDB" id="A0A512HTA9"/>
<dbReference type="InterPro" id="IPR014869">
    <property type="entry name" value="GT-D"/>
</dbReference>
<dbReference type="EMBL" id="BJZQ01000003">
    <property type="protein sequence ID" value="GEO88692.1"/>
    <property type="molecule type" value="Genomic_DNA"/>
</dbReference>
<dbReference type="Pfam" id="PF08759">
    <property type="entry name" value="GT-D"/>
    <property type="match status" value="1"/>
</dbReference>
<accession>A0A512HTA9</accession>
<evidence type="ECO:0000259" key="1">
    <source>
        <dbReference type="Pfam" id="PF08759"/>
    </source>
</evidence>
<protein>
    <recommendedName>
        <fullName evidence="1">Glycosyltransferase GT-D fold domain-containing protein</fullName>
    </recommendedName>
</protein>
<reference evidence="2 3" key="1">
    <citation type="submission" date="2019-07" db="EMBL/GenBank/DDBJ databases">
        <title>Whole genome shotgun sequence of Aeromicrobium flavum NBRC 107625.</title>
        <authorList>
            <person name="Hosoyama A."/>
            <person name="Uohara A."/>
            <person name="Ohji S."/>
            <person name="Ichikawa N."/>
        </authorList>
    </citation>
    <scope>NUCLEOTIDE SEQUENCE [LARGE SCALE GENOMIC DNA]</scope>
    <source>
        <strain evidence="2 3">NBRC 107625</strain>
    </source>
</reference>
<sequence>MGMREMWLRHRGARQRSLEDVVGLLQDQNALLSDIRSELRQQRREITGKDRRRLEGIITQSLAEPVRAEVRRFHAERTLGMRETVERLVREPVGFSRFGDGEFWLMLRITFSLRFQKNSFALQDALRDAFTRPTDDLMIGFPHPFHTLHWTNVWTDLWNEVSDLAPSGVRFGDSHVTRPIFFEEFGSEGVDLWRRVWEDRTVTVVAGESGRFSLVDELFSSARELDVVWSVPTDGFADLDRVVAELQSRPRTDLYLLSLGPAATVLARRLADLGLRAIDIGHISDSYLTTFEGGLLPEKRPIVRPE</sequence>
<feature type="domain" description="Glycosyltransferase GT-D fold" evidence="1">
    <location>
        <begin position="95"/>
        <end position="287"/>
    </location>
</feature>
<evidence type="ECO:0000313" key="2">
    <source>
        <dbReference type="EMBL" id="GEO88692.1"/>
    </source>
</evidence>